<organism evidence="6 7">
    <name type="scientific">Sphaerobolus stellatus (strain SS14)</name>
    <dbReference type="NCBI Taxonomy" id="990650"/>
    <lineage>
        <taxon>Eukaryota</taxon>
        <taxon>Fungi</taxon>
        <taxon>Dikarya</taxon>
        <taxon>Basidiomycota</taxon>
        <taxon>Agaricomycotina</taxon>
        <taxon>Agaricomycetes</taxon>
        <taxon>Phallomycetidae</taxon>
        <taxon>Geastrales</taxon>
        <taxon>Sphaerobolaceae</taxon>
        <taxon>Sphaerobolus</taxon>
    </lineage>
</organism>
<dbReference type="HOGENOM" id="CLU_436266_0_0_1"/>
<dbReference type="InterPro" id="IPR014001">
    <property type="entry name" value="Helicase_ATP-bd"/>
</dbReference>
<name>A0A0C9URK5_SPHS4</name>
<dbReference type="SUPFAM" id="SSF81296">
    <property type="entry name" value="E set domains"/>
    <property type="match status" value="1"/>
</dbReference>
<dbReference type="GO" id="GO:0005524">
    <property type="term" value="F:ATP binding"/>
    <property type="evidence" value="ECO:0007669"/>
    <property type="project" value="UniProtKB-KW"/>
</dbReference>
<dbReference type="OrthoDB" id="5575at2759"/>
<dbReference type="InterPro" id="IPR027417">
    <property type="entry name" value="P-loop_NTPase"/>
</dbReference>
<dbReference type="PROSITE" id="PS51192">
    <property type="entry name" value="HELICASE_ATP_BIND_1"/>
    <property type="match status" value="1"/>
</dbReference>
<evidence type="ECO:0000259" key="5">
    <source>
        <dbReference type="PROSITE" id="PS51192"/>
    </source>
</evidence>
<feature type="domain" description="Helicase ATP-binding" evidence="5">
    <location>
        <begin position="169"/>
        <end position="338"/>
    </location>
</feature>
<dbReference type="PANTHER" id="PTHR47961">
    <property type="entry name" value="DNA POLYMERASE THETA, PUTATIVE (AFU_ORTHOLOGUE AFUA_1G05260)-RELATED"/>
    <property type="match status" value="1"/>
</dbReference>
<dbReference type="GO" id="GO:0016787">
    <property type="term" value="F:hydrolase activity"/>
    <property type="evidence" value="ECO:0007669"/>
    <property type="project" value="UniProtKB-KW"/>
</dbReference>
<proteinExistence type="predicted"/>
<dbReference type="InterPro" id="IPR035892">
    <property type="entry name" value="C2_domain_sf"/>
</dbReference>
<dbReference type="SMART" id="SM00487">
    <property type="entry name" value="DEXDc"/>
    <property type="match status" value="1"/>
</dbReference>
<dbReference type="PANTHER" id="PTHR47961:SF4">
    <property type="entry name" value="ACTIVATING SIGNAL COINTEGRATOR 1 COMPLEX SUBUNIT 3"/>
    <property type="match status" value="1"/>
</dbReference>
<evidence type="ECO:0000313" key="7">
    <source>
        <dbReference type="Proteomes" id="UP000054279"/>
    </source>
</evidence>
<dbReference type="AlphaFoldDB" id="A0A0C9URK5"/>
<reference evidence="6 7" key="1">
    <citation type="submission" date="2014-06" db="EMBL/GenBank/DDBJ databases">
        <title>Evolutionary Origins and Diversification of the Mycorrhizal Mutualists.</title>
        <authorList>
            <consortium name="DOE Joint Genome Institute"/>
            <consortium name="Mycorrhizal Genomics Consortium"/>
            <person name="Kohler A."/>
            <person name="Kuo A."/>
            <person name="Nagy L.G."/>
            <person name="Floudas D."/>
            <person name="Copeland A."/>
            <person name="Barry K.W."/>
            <person name="Cichocki N."/>
            <person name="Veneault-Fourrey C."/>
            <person name="LaButti K."/>
            <person name="Lindquist E.A."/>
            <person name="Lipzen A."/>
            <person name="Lundell T."/>
            <person name="Morin E."/>
            <person name="Murat C."/>
            <person name="Riley R."/>
            <person name="Ohm R."/>
            <person name="Sun H."/>
            <person name="Tunlid A."/>
            <person name="Henrissat B."/>
            <person name="Grigoriev I.V."/>
            <person name="Hibbett D.S."/>
            <person name="Martin F."/>
        </authorList>
    </citation>
    <scope>NUCLEOTIDE SEQUENCE [LARGE SCALE GENOMIC DNA]</scope>
    <source>
        <strain evidence="6 7">SS14</strain>
    </source>
</reference>
<protein>
    <recommendedName>
        <fullName evidence="5">Helicase ATP-binding domain-containing protein</fullName>
    </recommendedName>
</protein>
<evidence type="ECO:0000256" key="3">
    <source>
        <dbReference type="ARBA" id="ARBA00022806"/>
    </source>
</evidence>
<dbReference type="SUPFAM" id="SSF52540">
    <property type="entry name" value="P-loop containing nucleoside triphosphate hydrolases"/>
    <property type="match status" value="2"/>
</dbReference>
<evidence type="ECO:0000256" key="1">
    <source>
        <dbReference type="ARBA" id="ARBA00022741"/>
    </source>
</evidence>
<dbReference type="Pfam" id="PF02889">
    <property type="entry name" value="Sec63"/>
    <property type="match status" value="1"/>
</dbReference>
<dbReference type="GO" id="GO:0004386">
    <property type="term" value="F:helicase activity"/>
    <property type="evidence" value="ECO:0007669"/>
    <property type="project" value="UniProtKB-KW"/>
</dbReference>
<dbReference type="InterPro" id="IPR011545">
    <property type="entry name" value="DEAD/DEAH_box_helicase_dom"/>
</dbReference>
<keyword evidence="2" id="KW-0378">Hydrolase</keyword>
<dbReference type="Gene3D" id="1.10.10.10">
    <property type="entry name" value="Winged helix-like DNA-binding domain superfamily/Winged helix DNA-binding domain"/>
    <property type="match status" value="1"/>
</dbReference>
<gene>
    <name evidence="6" type="ORF">M422DRAFT_260075</name>
</gene>
<dbReference type="InterPro" id="IPR036388">
    <property type="entry name" value="WH-like_DNA-bd_sf"/>
</dbReference>
<sequence>MNENHGAAILKAAKQYPALKLAYHLRPLSADLLKISIHVTKDFDWNTRVHGSSEPFWLWVEDREGVEIIQWSHLLLRQSSTGLDVDFIIAIRGSQPPPSVTIRYIADRWMGAEAEIIAVFDDELTMPSLPNTHTPLLDLPFLPVADSLSSNMNRLHFRVFNGAQTQTFWPLMHTNQNILICAPASSGKSTMAMLSACQTISKGSVDSFALVVVPNRSQAKEIASLYRLSQGQTRLPIDSILFPDVLVSKRGKGIRITTSQCLLRALLYTLRSDREWLSGLKTVVCEDLQLLDAVYEYSVSLLIHETQALPVRFIGLSYCLNDPTDLAAWLHVSMQAMFSFRPRDREQSLTVSVVAFTIPHSGALFKAMSKPAYTAITEASLDENVLLFVPSRSQCQNVAGDLITQCAIDINTRGFLGQQTSAEDLQPYISRLQNPSLSDFISHGIGIFHEGVHRADMTLMLQLYLEGILRVLVAPRESCWIVPIHAGVVVVMGTQYTKMASETDRQVQGYTVQEVARMQSYAIRPSRSGAFHLFCQAEQRDTYMRFLTEGLPLESELSNSTELKTWLGEMRKAGSMADKQDMMDTLSFTYLSRRLVSNPTYYDAHSGKRGEYLSRFVDAQWPSEQVT</sequence>
<dbReference type="Gene3D" id="3.40.50.300">
    <property type="entry name" value="P-loop containing nucleotide triphosphate hydrolases"/>
    <property type="match status" value="2"/>
</dbReference>
<dbReference type="Pfam" id="PF00270">
    <property type="entry name" value="DEAD"/>
    <property type="match status" value="1"/>
</dbReference>
<dbReference type="InterPro" id="IPR014756">
    <property type="entry name" value="Ig_E-set"/>
</dbReference>
<dbReference type="Proteomes" id="UP000054279">
    <property type="component" value="Unassembled WGS sequence"/>
</dbReference>
<dbReference type="InterPro" id="IPR004179">
    <property type="entry name" value="Sec63-dom"/>
</dbReference>
<evidence type="ECO:0000256" key="4">
    <source>
        <dbReference type="ARBA" id="ARBA00022840"/>
    </source>
</evidence>
<evidence type="ECO:0000313" key="6">
    <source>
        <dbReference type="EMBL" id="KIJ37409.1"/>
    </source>
</evidence>
<dbReference type="GO" id="GO:0003676">
    <property type="term" value="F:nucleic acid binding"/>
    <property type="evidence" value="ECO:0007669"/>
    <property type="project" value="InterPro"/>
</dbReference>
<keyword evidence="4" id="KW-0067">ATP-binding</keyword>
<evidence type="ECO:0000256" key="2">
    <source>
        <dbReference type="ARBA" id="ARBA00022801"/>
    </source>
</evidence>
<keyword evidence="1" id="KW-0547">Nucleotide-binding</keyword>
<dbReference type="GO" id="GO:0005634">
    <property type="term" value="C:nucleus"/>
    <property type="evidence" value="ECO:0007669"/>
    <property type="project" value="TreeGrafter"/>
</dbReference>
<dbReference type="Gene3D" id="2.60.40.150">
    <property type="entry name" value="C2 domain"/>
    <property type="match status" value="1"/>
</dbReference>
<keyword evidence="7" id="KW-1185">Reference proteome</keyword>
<accession>A0A0C9URK5</accession>
<dbReference type="EMBL" id="KN837169">
    <property type="protein sequence ID" value="KIJ37409.1"/>
    <property type="molecule type" value="Genomic_DNA"/>
</dbReference>
<dbReference type="InterPro" id="IPR050474">
    <property type="entry name" value="Hel308_SKI2-like"/>
</dbReference>
<keyword evidence="3" id="KW-0347">Helicase</keyword>